<dbReference type="EMBL" id="BAABAH010000003">
    <property type="protein sequence ID" value="GAA3812886.1"/>
    <property type="molecule type" value="Genomic_DNA"/>
</dbReference>
<comment type="similarity">
    <text evidence="1">Belongs to the ROK (NagC/XylR) family.</text>
</comment>
<dbReference type="InterPro" id="IPR043129">
    <property type="entry name" value="ATPase_NBD"/>
</dbReference>
<dbReference type="InterPro" id="IPR049874">
    <property type="entry name" value="ROK_cs"/>
</dbReference>
<accession>A0ABP7I9K0</accession>
<comment type="caution">
    <text evidence="3">The sequence shown here is derived from an EMBL/GenBank/DDBJ whole genome shotgun (WGS) entry which is preliminary data.</text>
</comment>
<dbReference type="PANTHER" id="PTHR18964">
    <property type="entry name" value="ROK (REPRESSOR, ORF, KINASE) FAMILY"/>
    <property type="match status" value="1"/>
</dbReference>
<feature type="region of interest" description="Disordered" evidence="2">
    <location>
        <begin position="331"/>
        <end position="364"/>
    </location>
</feature>
<keyword evidence="4" id="KW-1185">Reference proteome</keyword>
<dbReference type="RefSeq" id="WP_344773733.1">
    <property type="nucleotide sequence ID" value="NZ_BAABAH010000003.1"/>
</dbReference>
<proteinExistence type="inferred from homology"/>
<dbReference type="PANTHER" id="PTHR18964:SF173">
    <property type="entry name" value="GLUCOKINASE"/>
    <property type="match status" value="1"/>
</dbReference>
<dbReference type="Proteomes" id="UP001501821">
    <property type="component" value="Unassembled WGS sequence"/>
</dbReference>
<dbReference type="Pfam" id="PF00480">
    <property type="entry name" value="ROK"/>
    <property type="match status" value="1"/>
</dbReference>
<dbReference type="InterPro" id="IPR000600">
    <property type="entry name" value="ROK"/>
</dbReference>
<organism evidence="3 4">
    <name type="scientific">Nocardioides panacisoli</name>
    <dbReference type="NCBI Taxonomy" id="627624"/>
    <lineage>
        <taxon>Bacteria</taxon>
        <taxon>Bacillati</taxon>
        <taxon>Actinomycetota</taxon>
        <taxon>Actinomycetes</taxon>
        <taxon>Propionibacteriales</taxon>
        <taxon>Nocardioidaceae</taxon>
        <taxon>Nocardioides</taxon>
    </lineage>
</organism>
<name>A0ABP7I9K0_9ACTN</name>
<reference evidence="4" key="1">
    <citation type="journal article" date="2019" name="Int. J. Syst. Evol. Microbiol.">
        <title>The Global Catalogue of Microorganisms (GCM) 10K type strain sequencing project: providing services to taxonomists for standard genome sequencing and annotation.</title>
        <authorList>
            <consortium name="The Broad Institute Genomics Platform"/>
            <consortium name="The Broad Institute Genome Sequencing Center for Infectious Disease"/>
            <person name="Wu L."/>
            <person name="Ma J."/>
        </authorList>
    </citation>
    <scope>NUCLEOTIDE SEQUENCE [LARGE SCALE GENOMIC DNA]</scope>
    <source>
        <strain evidence="4">JCM 16953</strain>
    </source>
</reference>
<dbReference type="Gene3D" id="3.30.420.40">
    <property type="match status" value="2"/>
</dbReference>
<evidence type="ECO:0000313" key="4">
    <source>
        <dbReference type="Proteomes" id="UP001501821"/>
    </source>
</evidence>
<evidence type="ECO:0000313" key="3">
    <source>
        <dbReference type="EMBL" id="GAA3812886.1"/>
    </source>
</evidence>
<sequence>MLVGVDVGGTKVLAVELPFAGPDVMPVRTAERPMPGRDAPDSVVEDAVVGAVLELAAGRPIEMVGVSAAGLVDSRDGRMKFGAHVPWRDAPLRDRLEDRLSQHLRRPGTPTHRAGRTPLPRILRPGPAVVVDNDANCAAYAELEAGAARDVDSALLITVGTGIGGALVLDGQVVHGHQGFAGEFGHMRLVPDGRPCECGLHGCWEQYCSGRALERAVRLSLGPDVAGKDVGAMARAGDETARDAIASIGTWLGVGVAALVSAFDPELVIVGGGVSRDGDLLLGPAREALAANLQATAYREVPEIVPAAFGPEAGAVGAALLVRAVTRGRRRPRGPWATAASGTPGRGSLRRTPRRAAGRPTREG</sequence>
<feature type="compositionally biased region" description="Basic residues" evidence="2">
    <location>
        <begin position="348"/>
        <end position="357"/>
    </location>
</feature>
<evidence type="ECO:0000256" key="2">
    <source>
        <dbReference type="SAM" id="MobiDB-lite"/>
    </source>
</evidence>
<dbReference type="SUPFAM" id="SSF53067">
    <property type="entry name" value="Actin-like ATPase domain"/>
    <property type="match status" value="1"/>
</dbReference>
<dbReference type="PROSITE" id="PS01125">
    <property type="entry name" value="ROK"/>
    <property type="match status" value="1"/>
</dbReference>
<evidence type="ECO:0000256" key="1">
    <source>
        <dbReference type="ARBA" id="ARBA00006479"/>
    </source>
</evidence>
<gene>
    <name evidence="3" type="ORF">GCM10022242_14180</name>
</gene>
<protein>
    <submittedName>
        <fullName evidence="3">ROK family glucokinase</fullName>
    </submittedName>
</protein>